<keyword evidence="1" id="KW-0732">Signal</keyword>
<dbReference type="AlphaFoldDB" id="A0A1G2LP57"/>
<evidence type="ECO:0000313" key="3">
    <source>
        <dbReference type="Proteomes" id="UP000177171"/>
    </source>
</evidence>
<organism evidence="2 3">
    <name type="scientific">Candidatus Sungbacteria bacterium RIFCSPLOWO2_12_FULL_41_11</name>
    <dbReference type="NCBI Taxonomy" id="1802286"/>
    <lineage>
        <taxon>Bacteria</taxon>
        <taxon>Candidatus Sungiibacteriota</taxon>
    </lineage>
</organism>
<evidence type="ECO:0000256" key="1">
    <source>
        <dbReference type="SAM" id="SignalP"/>
    </source>
</evidence>
<name>A0A1G2LP57_9BACT</name>
<comment type="caution">
    <text evidence="2">The sequence shown here is derived from an EMBL/GenBank/DDBJ whole genome shotgun (WGS) entry which is preliminary data.</text>
</comment>
<feature type="signal peptide" evidence="1">
    <location>
        <begin position="1"/>
        <end position="23"/>
    </location>
</feature>
<feature type="chain" id="PRO_5009583578" evidence="1">
    <location>
        <begin position="24"/>
        <end position="301"/>
    </location>
</feature>
<proteinExistence type="predicted"/>
<sequence>MKKVLAASCFVLTYFVFSFVADAASFSKYEYKTAYGDFVKRITGDLRRAGFALDTGISKEITDGNGQGVSVEIRIKKYPDSLKKYFGEPVPQGFTLQLLELDSTVVFSVKTIKDGKPAERLSFFKHIDKKDFYYFDIGELVREAKAELILALYGLDCRSRYGGFARKNEGENSLFLRVRNFPYDVDEFITLFFRELKYYGLRYTVTEHFPFMEMRVFGFPVELSLLLPEPNSVFFLLENKQFDRTEKVFISRTDRYYGNQNSMVIVTFDGRESLGKKAAEAAKNIFISLYAPSCPQYYDMM</sequence>
<dbReference type="Proteomes" id="UP000177171">
    <property type="component" value="Unassembled WGS sequence"/>
</dbReference>
<accession>A0A1G2LP57</accession>
<gene>
    <name evidence="2" type="ORF">A3G49_01030</name>
</gene>
<reference evidence="2 3" key="1">
    <citation type="journal article" date="2016" name="Nat. Commun.">
        <title>Thousands of microbial genomes shed light on interconnected biogeochemical processes in an aquifer system.</title>
        <authorList>
            <person name="Anantharaman K."/>
            <person name="Brown C.T."/>
            <person name="Hug L.A."/>
            <person name="Sharon I."/>
            <person name="Castelle C.J."/>
            <person name="Probst A.J."/>
            <person name="Thomas B.C."/>
            <person name="Singh A."/>
            <person name="Wilkins M.J."/>
            <person name="Karaoz U."/>
            <person name="Brodie E.L."/>
            <person name="Williams K.H."/>
            <person name="Hubbard S.S."/>
            <person name="Banfield J.F."/>
        </authorList>
    </citation>
    <scope>NUCLEOTIDE SEQUENCE [LARGE SCALE GENOMIC DNA]</scope>
</reference>
<protein>
    <submittedName>
        <fullName evidence="2">Uncharacterized protein</fullName>
    </submittedName>
</protein>
<evidence type="ECO:0000313" key="2">
    <source>
        <dbReference type="EMBL" id="OHA13408.1"/>
    </source>
</evidence>
<dbReference type="EMBL" id="MHQY01000028">
    <property type="protein sequence ID" value="OHA13408.1"/>
    <property type="molecule type" value="Genomic_DNA"/>
</dbReference>